<dbReference type="GO" id="GO:0004521">
    <property type="term" value="F:RNA endonuclease activity"/>
    <property type="evidence" value="ECO:0007669"/>
    <property type="project" value="InterPro"/>
</dbReference>
<dbReference type="EMBL" id="LN879502">
    <property type="protein sequence ID" value="CUI17003.1"/>
    <property type="molecule type" value="Genomic_DNA"/>
</dbReference>
<dbReference type="Pfam" id="PF08340">
    <property type="entry name" value="YicC-like_C"/>
    <property type="match status" value="1"/>
</dbReference>
<dbReference type="PANTHER" id="PTHR30636">
    <property type="entry name" value="UPF0701 PROTEIN YICC"/>
    <property type="match status" value="1"/>
</dbReference>
<keyword evidence="4" id="KW-0378">Hydrolase</keyword>
<sequence>MLKSMTAFGRANFNTEMGHFTVEIQSVNRKFLEINVQLPRELSYFDVEIKKWLQPYITRGQVTVKVMASFEGKAPFIVVPNLALARQIKEAWSTIAKQLELDGESIDLELLSQSEDILRFEENRHEEENYRQILKQVLDQAVAGFMQMKFQEGDVLLGDMLSRSEKIRQAMKIIEERTPYATKKYREKLMARLEDLLPEHVENEERILREVALFAEKIDIAEEITRFFCHLTRFEERIQGSDSSVGKTLEFILQELGREVNTIGSKSSDIEIARLVIDIKSELERIREQIQNIE</sequence>
<evidence type="ECO:0000256" key="3">
    <source>
        <dbReference type="ARBA" id="ARBA00022759"/>
    </source>
</evidence>
<dbReference type="STRING" id="389348.PNK_1390"/>
<evidence type="ECO:0000256" key="1">
    <source>
        <dbReference type="ARBA" id="ARBA00001968"/>
    </source>
</evidence>
<dbReference type="InterPro" id="IPR013551">
    <property type="entry name" value="YicC-like_C"/>
</dbReference>
<proteinExistence type="inferred from homology"/>
<protein>
    <recommendedName>
        <fullName evidence="10">YicC family protein</fullName>
    </recommendedName>
</protein>
<dbReference type="PATRIC" id="fig|389348.3.peg.1556"/>
<dbReference type="InterPro" id="IPR013527">
    <property type="entry name" value="YicC-like_N"/>
</dbReference>
<keyword evidence="3" id="KW-0255">Endonuclease</keyword>
<dbReference type="AlphaFoldDB" id="A0A0U5K4I4"/>
<evidence type="ECO:0000259" key="6">
    <source>
        <dbReference type="Pfam" id="PF03755"/>
    </source>
</evidence>
<feature type="domain" description="Endoribonuclease YicC-like C-terminal" evidence="7">
    <location>
        <begin position="174"/>
        <end position="294"/>
    </location>
</feature>
<dbReference type="Proteomes" id="UP000069902">
    <property type="component" value="Chromosome cPNK"/>
</dbReference>
<comment type="similarity">
    <text evidence="5">Belongs to the YicC/YloC family.</text>
</comment>
<keyword evidence="9" id="KW-1185">Reference proteome</keyword>
<organism evidence="8 9">
    <name type="scientific">Candidatus Protochlamydia naegleriophila</name>
    <dbReference type="NCBI Taxonomy" id="389348"/>
    <lineage>
        <taxon>Bacteria</taxon>
        <taxon>Pseudomonadati</taxon>
        <taxon>Chlamydiota</taxon>
        <taxon>Chlamydiia</taxon>
        <taxon>Parachlamydiales</taxon>
        <taxon>Parachlamydiaceae</taxon>
        <taxon>Candidatus Protochlamydia</taxon>
    </lineage>
</organism>
<gene>
    <name evidence="8" type="ORF">PNK_1390</name>
</gene>
<evidence type="ECO:0000313" key="9">
    <source>
        <dbReference type="Proteomes" id="UP000069902"/>
    </source>
</evidence>
<reference evidence="9" key="1">
    <citation type="submission" date="2015-09" db="EMBL/GenBank/DDBJ databases">
        <authorList>
            <person name="Bertelli C."/>
        </authorList>
    </citation>
    <scope>NUCLEOTIDE SEQUENCE [LARGE SCALE GENOMIC DNA]</scope>
    <source>
        <strain evidence="9">KNic</strain>
    </source>
</reference>
<name>A0A0U5K4I4_9BACT</name>
<dbReference type="PANTHER" id="PTHR30636:SF3">
    <property type="entry name" value="UPF0701 PROTEIN YICC"/>
    <property type="match status" value="1"/>
</dbReference>
<keyword evidence="2" id="KW-0540">Nuclease</keyword>
<evidence type="ECO:0000256" key="5">
    <source>
        <dbReference type="ARBA" id="ARBA00035648"/>
    </source>
</evidence>
<evidence type="ECO:0000259" key="7">
    <source>
        <dbReference type="Pfam" id="PF08340"/>
    </source>
</evidence>
<evidence type="ECO:0000256" key="4">
    <source>
        <dbReference type="ARBA" id="ARBA00022801"/>
    </source>
</evidence>
<dbReference type="InterPro" id="IPR005229">
    <property type="entry name" value="YicC/YloC-like"/>
</dbReference>
<evidence type="ECO:0008006" key="10">
    <source>
        <dbReference type="Google" id="ProtNLM"/>
    </source>
</evidence>
<dbReference type="GO" id="GO:0016787">
    <property type="term" value="F:hydrolase activity"/>
    <property type="evidence" value="ECO:0007669"/>
    <property type="project" value="UniProtKB-KW"/>
</dbReference>
<dbReference type="FunCoup" id="A0A0U5K4I4">
    <property type="interactions" value="182"/>
</dbReference>
<dbReference type="InParanoid" id="A0A0U5K4I4"/>
<accession>A0A0U5K4I4</accession>
<evidence type="ECO:0000313" key="8">
    <source>
        <dbReference type="EMBL" id="CUI17003.1"/>
    </source>
</evidence>
<feature type="domain" description="Endoribonuclease YicC-like N-terminal" evidence="6">
    <location>
        <begin position="2"/>
        <end position="156"/>
    </location>
</feature>
<evidence type="ECO:0000256" key="2">
    <source>
        <dbReference type="ARBA" id="ARBA00022722"/>
    </source>
</evidence>
<dbReference type="KEGG" id="pnl:PNK_1390"/>
<comment type="cofactor">
    <cofactor evidence="1">
        <name>a divalent metal cation</name>
        <dbReference type="ChEBI" id="CHEBI:60240"/>
    </cofactor>
</comment>
<dbReference type="Pfam" id="PF03755">
    <property type="entry name" value="YicC-like_N"/>
    <property type="match status" value="1"/>
</dbReference>
<dbReference type="NCBIfam" id="TIGR00255">
    <property type="entry name" value="YicC/YloC family endoribonuclease"/>
    <property type="match status" value="1"/>
</dbReference>